<evidence type="ECO:0000313" key="1">
    <source>
        <dbReference type="EMBL" id="MEL0631010.1"/>
    </source>
</evidence>
<proteinExistence type="predicted"/>
<name>A0ABU9GUK8_9GAMM</name>
<dbReference type="Proteomes" id="UP001369082">
    <property type="component" value="Unassembled WGS sequence"/>
</dbReference>
<accession>A0ABU9GUK8</accession>
<organism evidence="1 2">
    <name type="scientific">Psychromonas aquatilis</name>
    <dbReference type="NCBI Taxonomy" id="2005072"/>
    <lineage>
        <taxon>Bacteria</taxon>
        <taxon>Pseudomonadati</taxon>
        <taxon>Pseudomonadota</taxon>
        <taxon>Gammaproteobacteria</taxon>
        <taxon>Alteromonadales</taxon>
        <taxon>Psychromonadaceae</taxon>
        <taxon>Psychromonas</taxon>
    </lineage>
</organism>
<comment type="caution">
    <text evidence="1">The sequence shown here is derived from an EMBL/GenBank/DDBJ whole genome shotgun (WGS) entry which is preliminary data.</text>
</comment>
<dbReference type="Gene3D" id="6.10.140.130">
    <property type="match status" value="1"/>
</dbReference>
<dbReference type="EMBL" id="JBAKAZ010000307">
    <property type="protein sequence ID" value="MEL0631010.1"/>
    <property type="molecule type" value="Genomic_DNA"/>
</dbReference>
<keyword evidence="2" id="KW-1185">Reference proteome</keyword>
<protein>
    <submittedName>
        <fullName evidence="1">Uncharacterized protein</fullName>
    </submittedName>
</protein>
<feature type="non-terminal residue" evidence="1">
    <location>
        <position position="1"/>
    </location>
</feature>
<dbReference type="RefSeq" id="WP_341599155.1">
    <property type="nucleotide sequence ID" value="NZ_JBAKAZ010000307.1"/>
</dbReference>
<evidence type="ECO:0000313" key="2">
    <source>
        <dbReference type="Proteomes" id="UP001369082"/>
    </source>
</evidence>
<sequence>EQKALQSDSDEPIIKRLSDLQATLDNKNKEYEALDEIWKTEKEALSGTQDIKQALDQARLDLEVATRASDLTRMS</sequence>
<feature type="non-terminal residue" evidence="1">
    <location>
        <position position="75"/>
    </location>
</feature>
<gene>
    <name evidence="1" type="ORF">V6256_15670</name>
</gene>
<reference evidence="1 2" key="1">
    <citation type="submission" date="2024-02" db="EMBL/GenBank/DDBJ databases">
        <title>Bacteria isolated from the canopy kelp, Nereocystis luetkeana.</title>
        <authorList>
            <person name="Pfister C.A."/>
            <person name="Younker I.T."/>
            <person name="Light S.H."/>
        </authorList>
    </citation>
    <scope>NUCLEOTIDE SEQUENCE [LARGE SCALE GENOMIC DNA]</scope>
    <source>
        <strain evidence="1 2">TI.1.05</strain>
    </source>
</reference>